<sequence length="252" mass="29457">MRVTVNFPSQKLPQVHHSIHHSDCLQTHYHFISKHQGDDFQRLGQNDENHYVPLIASYTLVEKHSRIIRQSATKNEARCSLIPPSKRWKDDDPIHTLYPVPPISLHLNIPLTFCIEIFISNIVSMNDNIEGTHSLPSIDCHSLFGAYGMRRTLLAAVFITTSFATVFTGGHTHSLLQKENLMYKWYPTEDSIYEDHKGNGNLKEYNENLERIFEELAKYENEQENKERLGKNFYNNVFKNIRRHFVDDYLID</sequence>
<dbReference type="Proteomes" id="UP000053766">
    <property type="component" value="Unassembled WGS sequence"/>
</dbReference>
<reference evidence="2 3" key="1">
    <citation type="submission" date="2013-11" db="EMBL/GenBank/DDBJ databases">
        <title>Draft genome of the bovine lungworm Dictyocaulus viviparus.</title>
        <authorList>
            <person name="Mitreva M."/>
        </authorList>
    </citation>
    <scope>NUCLEOTIDE SEQUENCE [LARGE SCALE GENOMIC DNA]</scope>
    <source>
        <strain evidence="2 3">HannoverDv2000</strain>
    </source>
</reference>
<name>A0A0D8X9M9_DICVI</name>
<keyword evidence="3" id="KW-1185">Reference proteome</keyword>
<evidence type="ECO:0000313" key="3">
    <source>
        <dbReference type="Proteomes" id="UP000053766"/>
    </source>
</evidence>
<keyword evidence="1" id="KW-0175">Coiled coil</keyword>
<evidence type="ECO:0000313" key="2">
    <source>
        <dbReference type="EMBL" id="KJH40334.1"/>
    </source>
</evidence>
<evidence type="ECO:0008006" key="4">
    <source>
        <dbReference type="Google" id="ProtNLM"/>
    </source>
</evidence>
<protein>
    <recommendedName>
        <fullName evidence="4">Cathepsin propeptide inhibitor domain protein</fullName>
    </recommendedName>
</protein>
<dbReference type="EMBL" id="KN717351">
    <property type="protein sequence ID" value="KJH40334.1"/>
    <property type="molecule type" value="Genomic_DNA"/>
</dbReference>
<organism evidence="2 3">
    <name type="scientific">Dictyocaulus viviparus</name>
    <name type="common">Bovine lungworm</name>
    <dbReference type="NCBI Taxonomy" id="29172"/>
    <lineage>
        <taxon>Eukaryota</taxon>
        <taxon>Metazoa</taxon>
        <taxon>Ecdysozoa</taxon>
        <taxon>Nematoda</taxon>
        <taxon>Chromadorea</taxon>
        <taxon>Rhabditida</taxon>
        <taxon>Rhabditina</taxon>
        <taxon>Rhabditomorpha</taxon>
        <taxon>Strongyloidea</taxon>
        <taxon>Metastrongylidae</taxon>
        <taxon>Dictyocaulus</taxon>
    </lineage>
</organism>
<dbReference type="OrthoDB" id="6270617at2759"/>
<gene>
    <name evidence="2" type="ORF">DICVIV_13719</name>
</gene>
<proteinExistence type="predicted"/>
<evidence type="ECO:0000256" key="1">
    <source>
        <dbReference type="SAM" id="Coils"/>
    </source>
</evidence>
<dbReference type="AlphaFoldDB" id="A0A0D8X9M9"/>
<feature type="coiled-coil region" evidence="1">
    <location>
        <begin position="202"/>
        <end position="229"/>
    </location>
</feature>
<accession>A0A0D8X9M9</accession>
<reference evidence="3" key="2">
    <citation type="journal article" date="2016" name="Sci. Rep.">
        <title>Dictyocaulus viviparus genome, variome and transcriptome elucidate lungworm biology and support future intervention.</title>
        <authorList>
            <person name="McNulty S.N."/>
            <person name="Strube C."/>
            <person name="Rosa B.A."/>
            <person name="Martin J.C."/>
            <person name="Tyagi R."/>
            <person name="Choi Y.J."/>
            <person name="Wang Q."/>
            <person name="Hallsworth Pepin K."/>
            <person name="Zhang X."/>
            <person name="Ozersky P."/>
            <person name="Wilson R.K."/>
            <person name="Sternberg P.W."/>
            <person name="Gasser R.B."/>
            <person name="Mitreva M."/>
        </authorList>
    </citation>
    <scope>NUCLEOTIDE SEQUENCE [LARGE SCALE GENOMIC DNA]</scope>
    <source>
        <strain evidence="3">HannoverDv2000</strain>
    </source>
</reference>